<comment type="caution">
    <text evidence="2">The sequence shown here is derived from an EMBL/GenBank/DDBJ whole genome shotgun (WGS) entry which is preliminary data.</text>
</comment>
<gene>
    <name evidence="2" type="ORF">DENIS_0359</name>
</gene>
<dbReference type="AlphaFoldDB" id="A0A401FR33"/>
<evidence type="ECO:0000259" key="1">
    <source>
        <dbReference type="Pfam" id="PF26567"/>
    </source>
</evidence>
<dbReference type="Proteomes" id="UP000288096">
    <property type="component" value="Unassembled WGS sequence"/>
</dbReference>
<keyword evidence="3" id="KW-1185">Reference proteome</keyword>
<protein>
    <recommendedName>
        <fullName evidence="1">BstA-like C-terminal domain-containing protein</fullName>
    </recommendedName>
</protein>
<sequence>MKNRIITEENGQILLPIMHSEIHKISQDGIEMGVLENGMPYLSQRGLVKMAGIPRTSFQNLTSDWSKGKKTGVSKAINDLLLESGYTEKELFLKIDVNGQTTYAYTEPVVIAVLEYYAFDAKNKSETAQNSFRILTKAGFRLFVYRYTGYQPQHEQLDSWKHFHDRVDLVYDNMPIGYYCIFREIAGMIVSLIREDVAISDKIIPDISVGIHWSKHWKNNNLSNKFGDPIKYEHNYPEYYPQSKSNPQPAHAYPNESLHIFREWFETTYLYTKYPKYILNQSKKGKIEESIANKTIKIMQIPQSKTNK</sequence>
<dbReference type="EMBL" id="BEXT01000001">
    <property type="protein sequence ID" value="GBC59420.1"/>
    <property type="molecule type" value="Genomic_DNA"/>
</dbReference>
<evidence type="ECO:0000313" key="2">
    <source>
        <dbReference type="EMBL" id="GBC59420.1"/>
    </source>
</evidence>
<name>A0A401FR33_9BACT</name>
<dbReference type="RefSeq" id="WP_124326936.1">
    <property type="nucleotide sequence ID" value="NZ_BEXT01000001.1"/>
</dbReference>
<dbReference type="Pfam" id="PF26567">
    <property type="entry name" value="BstA_C"/>
    <property type="match status" value="1"/>
</dbReference>
<reference evidence="3" key="1">
    <citation type="submission" date="2017-11" db="EMBL/GenBank/DDBJ databases">
        <authorList>
            <person name="Watanabe M."/>
            <person name="Kojima H."/>
        </authorList>
    </citation>
    <scope>NUCLEOTIDE SEQUENCE [LARGE SCALE GENOMIC DNA]</scope>
    <source>
        <strain evidence="3">Tokyo 01</strain>
    </source>
</reference>
<dbReference type="InterPro" id="IPR058744">
    <property type="entry name" value="BstA-like_C"/>
</dbReference>
<accession>A0A401FR33</accession>
<evidence type="ECO:0000313" key="3">
    <source>
        <dbReference type="Proteomes" id="UP000288096"/>
    </source>
</evidence>
<proteinExistence type="predicted"/>
<organism evidence="2 3">
    <name type="scientific">Desulfonema ishimotonii</name>
    <dbReference type="NCBI Taxonomy" id="45657"/>
    <lineage>
        <taxon>Bacteria</taxon>
        <taxon>Pseudomonadati</taxon>
        <taxon>Thermodesulfobacteriota</taxon>
        <taxon>Desulfobacteria</taxon>
        <taxon>Desulfobacterales</taxon>
        <taxon>Desulfococcaceae</taxon>
        <taxon>Desulfonema</taxon>
    </lineage>
</organism>
<reference evidence="3" key="2">
    <citation type="submission" date="2019-01" db="EMBL/GenBank/DDBJ databases">
        <title>Genome sequence of Desulfonema ishimotonii strain Tokyo 01.</title>
        <authorList>
            <person name="Fukui M."/>
        </authorList>
    </citation>
    <scope>NUCLEOTIDE SEQUENCE [LARGE SCALE GENOMIC DNA]</scope>
    <source>
        <strain evidence="3">Tokyo 01</strain>
    </source>
</reference>
<feature type="domain" description="BstA-like C-terminal" evidence="1">
    <location>
        <begin position="160"/>
        <end position="283"/>
    </location>
</feature>
<dbReference type="OrthoDB" id="9157433at2"/>